<organism evidence="2 3">
    <name type="scientific">Mytilus edulis</name>
    <name type="common">Blue mussel</name>
    <dbReference type="NCBI Taxonomy" id="6550"/>
    <lineage>
        <taxon>Eukaryota</taxon>
        <taxon>Metazoa</taxon>
        <taxon>Spiralia</taxon>
        <taxon>Lophotrochozoa</taxon>
        <taxon>Mollusca</taxon>
        <taxon>Bivalvia</taxon>
        <taxon>Autobranchia</taxon>
        <taxon>Pteriomorphia</taxon>
        <taxon>Mytilida</taxon>
        <taxon>Mytiloidea</taxon>
        <taxon>Mytilidae</taxon>
        <taxon>Mytilinae</taxon>
        <taxon>Mytilus</taxon>
    </lineage>
</organism>
<dbReference type="AlphaFoldDB" id="A0A8S3RCE7"/>
<dbReference type="OrthoDB" id="6170072at2759"/>
<comment type="caution">
    <text evidence="2">The sequence shown here is derived from an EMBL/GenBank/DDBJ whole genome shotgun (WGS) entry which is preliminary data.</text>
</comment>
<evidence type="ECO:0000313" key="2">
    <source>
        <dbReference type="EMBL" id="CAG2204519.1"/>
    </source>
</evidence>
<feature type="compositionally biased region" description="Polar residues" evidence="1">
    <location>
        <begin position="110"/>
        <end position="127"/>
    </location>
</feature>
<dbReference type="EMBL" id="CAJPWZ010000961">
    <property type="protein sequence ID" value="CAG2204519.1"/>
    <property type="molecule type" value="Genomic_DNA"/>
</dbReference>
<accession>A0A8S3RCE7</accession>
<gene>
    <name evidence="2" type="ORF">MEDL_18971</name>
</gene>
<evidence type="ECO:0000256" key="1">
    <source>
        <dbReference type="SAM" id="MobiDB-lite"/>
    </source>
</evidence>
<proteinExistence type="predicted"/>
<keyword evidence="3" id="KW-1185">Reference proteome</keyword>
<sequence>METSDQLPDEITAVISLVESQTADWILTKRNGKYSIKIKWRQIERQKTVTKKRSSKARQDRNNRRRQAFLSRKKLQPSGDPTLNTEELETTAPPPNDDILEIPPIITDMETGTQDTSIDSNPSASQDSADETLIDTPTRTMEIRKSSEEDPAREGAEGRSTKEQEKDTDKKERKKKETT</sequence>
<evidence type="ECO:0000313" key="3">
    <source>
        <dbReference type="Proteomes" id="UP000683360"/>
    </source>
</evidence>
<reference evidence="2" key="1">
    <citation type="submission" date="2021-03" db="EMBL/GenBank/DDBJ databases">
        <authorList>
            <person name="Bekaert M."/>
        </authorList>
    </citation>
    <scope>NUCLEOTIDE SEQUENCE</scope>
</reference>
<protein>
    <submittedName>
        <fullName evidence="2">Uncharacterized protein</fullName>
    </submittedName>
</protein>
<feature type="compositionally biased region" description="Basic residues" evidence="1">
    <location>
        <begin position="63"/>
        <end position="75"/>
    </location>
</feature>
<feature type="region of interest" description="Disordered" evidence="1">
    <location>
        <begin position="47"/>
        <end position="179"/>
    </location>
</feature>
<feature type="compositionally biased region" description="Basic and acidic residues" evidence="1">
    <location>
        <begin position="141"/>
        <end position="179"/>
    </location>
</feature>
<dbReference type="Proteomes" id="UP000683360">
    <property type="component" value="Unassembled WGS sequence"/>
</dbReference>
<name>A0A8S3RCE7_MYTED</name>